<gene>
    <name evidence="1" type="ORF">GCM10017600_77730</name>
</gene>
<dbReference type="AlphaFoldDB" id="A0A9W6IAC0"/>
<dbReference type="SUPFAM" id="SSF56059">
    <property type="entry name" value="Glutathione synthetase ATP-binding domain-like"/>
    <property type="match status" value="1"/>
</dbReference>
<reference evidence="1" key="2">
    <citation type="submission" date="2023-01" db="EMBL/GenBank/DDBJ databases">
        <authorList>
            <person name="Sun Q."/>
            <person name="Evtushenko L."/>
        </authorList>
    </citation>
    <scope>NUCLEOTIDE SEQUENCE</scope>
    <source>
        <strain evidence="1">VKM Ac-2007</strain>
    </source>
</reference>
<proteinExistence type="predicted"/>
<dbReference type="EMBL" id="BSEV01000031">
    <property type="protein sequence ID" value="GLK14361.1"/>
    <property type="molecule type" value="Genomic_DNA"/>
</dbReference>
<evidence type="ECO:0008006" key="3">
    <source>
        <dbReference type="Google" id="ProtNLM"/>
    </source>
</evidence>
<reference evidence="1" key="1">
    <citation type="journal article" date="2014" name="Int. J. Syst. Evol. Microbiol.">
        <title>Complete genome sequence of Corynebacterium casei LMG S-19264T (=DSM 44701T), isolated from a smear-ripened cheese.</title>
        <authorList>
            <consortium name="US DOE Joint Genome Institute (JGI-PGF)"/>
            <person name="Walter F."/>
            <person name="Albersmeier A."/>
            <person name="Kalinowski J."/>
            <person name="Ruckert C."/>
        </authorList>
    </citation>
    <scope>NUCLEOTIDE SEQUENCE</scope>
    <source>
        <strain evidence="1">VKM Ac-2007</strain>
    </source>
</reference>
<comment type="caution">
    <text evidence="1">The sequence shown here is derived from an EMBL/GenBank/DDBJ whole genome shotgun (WGS) entry which is preliminary data.</text>
</comment>
<evidence type="ECO:0000313" key="2">
    <source>
        <dbReference type="Proteomes" id="UP001143474"/>
    </source>
</evidence>
<organism evidence="1 2">
    <name type="scientific">Streptosporangium carneum</name>
    <dbReference type="NCBI Taxonomy" id="47481"/>
    <lineage>
        <taxon>Bacteria</taxon>
        <taxon>Bacillati</taxon>
        <taxon>Actinomycetota</taxon>
        <taxon>Actinomycetes</taxon>
        <taxon>Streptosporangiales</taxon>
        <taxon>Streptosporangiaceae</taxon>
        <taxon>Streptosporangium</taxon>
    </lineage>
</organism>
<evidence type="ECO:0000313" key="1">
    <source>
        <dbReference type="EMBL" id="GLK14361.1"/>
    </source>
</evidence>
<name>A0A9W6IAC0_9ACTN</name>
<dbReference type="Gene3D" id="3.30.470.20">
    <property type="entry name" value="ATP-grasp fold, B domain"/>
    <property type="match status" value="1"/>
</dbReference>
<dbReference type="Proteomes" id="UP001143474">
    <property type="component" value="Unassembled WGS sequence"/>
</dbReference>
<accession>A0A9W6IAC0</accession>
<sequence length="361" mass="38582">MRVLIGFADALAAPEAAWSLHDDGFEVHVFARAGSRPAVARSGKVTCHQVTAPERDAQACADDVARLVDELAPAAVLPLDDHAVWVCDRVPGAPVAGPTGDHARLALDKQRQLALAERAGFAVPQTGARGPWMVKPALAVALKDGVLTRPTGRITSDVSRVAEPRLVQSVLGGVGEGVFGLATDSGVHALSAHRRVRMMNPRGSGSSACRSIPLAVELRAPVEAFVKESGWRGIFMIELLRDSAGVPWFMELNGRAWGSMALAVARGYHYPAWAVRSRLDPGFEPPEPVDPPHLTARHLGRDLVHLAAVLAKGGAPRLGTVLAVLTPRRGQRLYNRRRGEFGVFAADTLATLRTQLVRSGR</sequence>
<protein>
    <recommendedName>
        <fullName evidence="3">ATP-grasp domain-containing protein</fullName>
    </recommendedName>
</protein>
<keyword evidence="2" id="KW-1185">Reference proteome</keyword>
<dbReference type="RefSeq" id="WP_271222601.1">
    <property type="nucleotide sequence ID" value="NZ_BAAAVD010000033.1"/>
</dbReference>